<dbReference type="AlphaFoldDB" id="A0A498IMG7"/>
<organism evidence="1 2">
    <name type="scientific">Malus domestica</name>
    <name type="common">Apple</name>
    <name type="synonym">Pyrus malus</name>
    <dbReference type="NCBI Taxonomy" id="3750"/>
    <lineage>
        <taxon>Eukaryota</taxon>
        <taxon>Viridiplantae</taxon>
        <taxon>Streptophyta</taxon>
        <taxon>Embryophyta</taxon>
        <taxon>Tracheophyta</taxon>
        <taxon>Spermatophyta</taxon>
        <taxon>Magnoliopsida</taxon>
        <taxon>eudicotyledons</taxon>
        <taxon>Gunneridae</taxon>
        <taxon>Pentapetalae</taxon>
        <taxon>rosids</taxon>
        <taxon>fabids</taxon>
        <taxon>Rosales</taxon>
        <taxon>Rosaceae</taxon>
        <taxon>Amygdaloideae</taxon>
        <taxon>Maleae</taxon>
        <taxon>Malus</taxon>
    </lineage>
</organism>
<name>A0A498IMG7_MALDO</name>
<keyword evidence="2" id="KW-1185">Reference proteome</keyword>
<accession>A0A498IMG7</accession>
<dbReference type="Proteomes" id="UP000290289">
    <property type="component" value="Chromosome 11"/>
</dbReference>
<comment type="caution">
    <text evidence="1">The sequence shown here is derived from an EMBL/GenBank/DDBJ whole genome shotgun (WGS) entry which is preliminary data.</text>
</comment>
<sequence length="61" mass="6870">MDDRRVQCMQNKAAALIENGVGFLEHKTRRASRTRNESGYVAHRPAFRVENEAGSVHAKTT</sequence>
<evidence type="ECO:0000313" key="2">
    <source>
        <dbReference type="Proteomes" id="UP000290289"/>
    </source>
</evidence>
<protein>
    <submittedName>
        <fullName evidence="1">Uncharacterized protein</fullName>
    </submittedName>
</protein>
<evidence type="ECO:0000313" key="1">
    <source>
        <dbReference type="EMBL" id="RXH84349.1"/>
    </source>
</evidence>
<proteinExistence type="predicted"/>
<reference evidence="1 2" key="1">
    <citation type="submission" date="2018-10" db="EMBL/GenBank/DDBJ databases">
        <title>A high-quality apple genome assembly.</title>
        <authorList>
            <person name="Hu J."/>
        </authorList>
    </citation>
    <scope>NUCLEOTIDE SEQUENCE [LARGE SCALE GENOMIC DNA]</scope>
    <source>
        <strain evidence="2">cv. HFTH1</strain>
        <tissue evidence="1">Young leaf</tissue>
    </source>
</reference>
<dbReference type="EMBL" id="RDQH01000337">
    <property type="protein sequence ID" value="RXH84349.1"/>
    <property type="molecule type" value="Genomic_DNA"/>
</dbReference>
<gene>
    <name evidence="1" type="ORF">DVH24_027248</name>
</gene>